<dbReference type="EMBL" id="CP095005">
    <property type="protein sequence ID" value="UOO95686.1"/>
    <property type="molecule type" value="Genomic_DNA"/>
</dbReference>
<dbReference type="EMBL" id="BAAADN010000022">
    <property type="protein sequence ID" value="GAA0458840.1"/>
    <property type="molecule type" value="Genomic_DNA"/>
</dbReference>
<protein>
    <submittedName>
        <fullName evidence="1">Uncharacterized protein</fullName>
    </submittedName>
</protein>
<evidence type="ECO:0000313" key="4">
    <source>
        <dbReference type="Proteomes" id="UP001500962"/>
    </source>
</evidence>
<dbReference type="Proteomes" id="UP000830542">
    <property type="component" value="Chromosome"/>
</dbReference>
<reference evidence="1" key="3">
    <citation type="submission" date="2023-12" db="EMBL/GenBank/DDBJ databases">
        <authorList>
            <person name="Sun Q."/>
            <person name="Inoue M."/>
        </authorList>
    </citation>
    <scope>NUCLEOTIDE SEQUENCE</scope>
    <source>
        <strain evidence="1">JCM 12289</strain>
    </source>
</reference>
<dbReference type="Pfam" id="PF23426">
    <property type="entry name" value="DUF7114"/>
    <property type="match status" value="1"/>
</dbReference>
<dbReference type="RefSeq" id="WP_244703797.1">
    <property type="nucleotide sequence ID" value="NZ_BAAADN010000022.1"/>
</dbReference>
<dbReference type="InterPro" id="IPR055538">
    <property type="entry name" value="DUF7114"/>
</dbReference>
<gene>
    <name evidence="1" type="ORF">GCM10008985_13890</name>
    <name evidence="2" type="ORF">MUK72_03010</name>
</gene>
<dbReference type="Proteomes" id="UP001500962">
    <property type="component" value="Unassembled WGS sequence"/>
</dbReference>
<reference evidence="1" key="1">
    <citation type="journal article" date="2014" name="Int. J. Syst. Evol. Microbiol.">
        <title>Complete genome sequence of Corynebacterium casei LMG S-19264T (=DSM 44701T), isolated from a smear-ripened cheese.</title>
        <authorList>
            <consortium name="US DOE Joint Genome Institute (JGI-PGF)"/>
            <person name="Walter F."/>
            <person name="Albersmeier A."/>
            <person name="Kalinowski J."/>
            <person name="Ruckert C."/>
        </authorList>
    </citation>
    <scope>NUCLEOTIDE SEQUENCE</scope>
    <source>
        <strain evidence="1">JCM 12289</strain>
    </source>
</reference>
<accession>A0AAV3SFW4</accession>
<sequence>MKEASHVRSAAREAVRDIDPEPFNEVVTTALETGSMAPGVLVVLSARALDSSIAIETVAERAAGTQLIYEGLRLTRRLAAEDPWESDGSDDANVAVLAADALVARGFYLLARTEAAGSAVETVRNFGRDRTCDRDERRLEADVFRLAAVAGTTVVDGHPSASYREFVADLADEGVTELPTAAELFDTATRDALSRRASAPFESADAGMRTSATDS</sequence>
<dbReference type="KEGG" id="hdo:MUK72_03010"/>
<name>A0AAV3SFW4_HALDO</name>
<dbReference type="AlphaFoldDB" id="A0AAV3SFW4"/>
<organism evidence="1 4">
    <name type="scientific">Halococcus dombrowskii</name>
    <dbReference type="NCBI Taxonomy" id="179637"/>
    <lineage>
        <taxon>Archaea</taxon>
        <taxon>Methanobacteriati</taxon>
        <taxon>Methanobacteriota</taxon>
        <taxon>Stenosarchaea group</taxon>
        <taxon>Halobacteria</taxon>
        <taxon>Halobacteriales</taxon>
        <taxon>Halococcaceae</taxon>
        <taxon>Halococcus</taxon>
    </lineage>
</organism>
<keyword evidence="3" id="KW-1185">Reference proteome</keyword>
<evidence type="ECO:0000313" key="2">
    <source>
        <dbReference type="EMBL" id="UOO95686.1"/>
    </source>
</evidence>
<evidence type="ECO:0000313" key="1">
    <source>
        <dbReference type="EMBL" id="GAA0458840.1"/>
    </source>
</evidence>
<reference evidence="2" key="2">
    <citation type="submission" date="2022-04" db="EMBL/GenBank/DDBJ databases">
        <title>Sequencing and genomic assembly of Halococcus dombrowskii.</title>
        <authorList>
            <person name="Lim S.W."/>
            <person name="MacLea K.S."/>
        </authorList>
    </citation>
    <scope>NUCLEOTIDE SEQUENCE</scope>
    <source>
        <strain evidence="2">H4</strain>
    </source>
</reference>
<dbReference type="GeneID" id="71760784"/>
<proteinExistence type="predicted"/>
<evidence type="ECO:0000313" key="3">
    <source>
        <dbReference type="Proteomes" id="UP000830542"/>
    </source>
</evidence>